<evidence type="ECO:0000256" key="1">
    <source>
        <dbReference type="SAM" id="Phobius"/>
    </source>
</evidence>
<feature type="chain" id="PRO_5036116581" evidence="2">
    <location>
        <begin position="19"/>
        <end position="497"/>
    </location>
</feature>
<dbReference type="Proteomes" id="UP000332933">
    <property type="component" value="Unassembled WGS sequence"/>
</dbReference>
<keyword evidence="1" id="KW-0472">Membrane</keyword>
<keyword evidence="2" id="KW-0732">Signal</keyword>
<dbReference type="EMBL" id="CAADRA010007330">
    <property type="protein sequence ID" value="VFU00395.1"/>
    <property type="molecule type" value="Genomic_DNA"/>
</dbReference>
<dbReference type="EMBL" id="VJMH01007304">
    <property type="protein sequence ID" value="KAF0684286.1"/>
    <property type="molecule type" value="Genomic_DNA"/>
</dbReference>
<feature type="transmembrane region" description="Helical" evidence="1">
    <location>
        <begin position="471"/>
        <end position="489"/>
    </location>
</feature>
<protein>
    <submittedName>
        <fullName evidence="4">Aste57867_23750 protein</fullName>
    </submittedName>
</protein>
<dbReference type="InterPro" id="IPR021067">
    <property type="entry name" value="Glycosyltransferase"/>
</dbReference>
<keyword evidence="1" id="KW-0812">Transmembrane</keyword>
<dbReference type="AlphaFoldDB" id="A0A485LNH1"/>
<feature type="signal peptide" evidence="2">
    <location>
        <begin position="1"/>
        <end position="18"/>
    </location>
</feature>
<dbReference type="Pfam" id="PF11397">
    <property type="entry name" value="GlcNAc"/>
    <property type="match status" value="1"/>
</dbReference>
<reference evidence="4 5" key="1">
    <citation type="submission" date="2019-03" db="EMBL/GenBank/DDBJ databases">
        <authorList>
            <person name="Gaulin E."/>
            <person name="Dumas B."/>
        </authorList>
    </citation>
    <scope>NUCLEOTIDE SEQUENCE [LARGE SCALE GENOMIC DNA]</scope>
    <source>
        <strain evidence="4">CBS 568.67</strain>
    </source>
</reference>
<evidence type="ECO:0000313" key="4">
    <source>
        <dbReference type="EMBL" id="VFU00395.1"/>
    </source>
</evidence>
<keyword evidence="5" id="KW-1185">Reference proteome</keyword>
<proteinExistence type="predicted"/>
<sequence length="497" mass="55399">MQLMRWVSLAAAIHAASSSLMQELSYKDHQGKPNDKSIEKSNLKVRLFPDTQHTPLDPALDHLRPPLPRIPAEYDMFVGLSAFRDGHRCGYTVFTGFKRAASPDRLFFGVVDQVSPGDETCLDAYCKLAAAEWPHEACKYQAQIQIDQRPANDSRGPTLARHHQQAMVGDQTFCLQLDAHSVFTNNWDVGLVADWTATGNEMAILSTYLHNLHEFILPDGTNNPPKNVPHICQTMRGGNGLVRNIGADIIVDSKAPQLAALWGAGLSFGKCHAEKRVRVDPHTPWMFDGEEFLRMAALWTHGYDVYSPSSAGSVVYHNYSKVANRFENVHVDEALKATEKERGVNRFKLRVGWAFQGEVDTRDLDIYGLGTARTLHEYLRFSGVTFDDDKADQHSCKQLFWFPYSDPAPVEALVPGWTMETAKVTAVAVVPKFNLQGSNPRVLPKEDKLVQGEDVEEGGMDGVPLWRHPEINLLGLVCLVAVGVAVYGAKSRRTHRD</sequence>
<organism evidence="4 5">
    <name type="scientific">Aphanomyces stellatus</name>
    <dbReference type="NCBI Taxonomy" id="120398"/>
    <lineage>
        <taxon>Eukaryota</taxon>
        <taxon>Sar</taxon>
        <taxon>Stramenopiles</taxon>
        <taxon>Oomycota</taxon>
        <taxon>Saprolegniomycetes</taxon>
        <taxon>Saprolegniales</taxon>
        <taxon>Verrucalvaceae</taxon>
        <taxon>Aphanomyces</taxon>
    </lineage>
</organism>
<gene>
    <name evidence="4" type="primary">Aste57867_23750</name>
    <name evidence="3" type="ORF">As57867_023678</name>
    <name evidence="4" type="ORF">ASTE57867_23750</name>
</gene>
<dbReference type="PANTHER" id="PTHR34496">
    <property type="entry name" value="GLCNAC TRANSFERASE-RELATED"/>
    <property type="match status" value="1"/>
</dbReference>
<keyword evidence="1" id="KW-1133">Transmembrane helix</keyword>
<accession>A0A485LNH1</accession>
<evidence type="ECO:0000313" key="5">
    <source>
        <dbReference type="Proteomes" id="UP000332933"/>
    </source>
</evidence>
<evidence type="ECO:0000256" key="2">
    <source>
        <dbReference type="SAM" id="SignalP"/>
    </source>
</evidence>
<dbReference type="PANTHER" id="PTHR34496:SF6">
    <property type="entry name" value="GLYCOSYLTRANSFERASE 2-LIKE DOMAIN-CONTAINING PROTEIN"/>
    <property type="match status" value="1"/>
</dbReference>
<reference evidence="3" key="2">
    <citation type="submission" date="2019-06" db="EMBL/GenBank/DDBJ databases">
        <title>Genomics analysis of Aphanomyces spp. identifies a new class of oomycete effector associated with host adaptation.</title>
        <authorList>
            <person name="Gaulin E."/>
        </authorList>
    </citation>
    <scope>NUCLEOTIDE SEQUENCE</scope>
    <source>
        <strain evidence="3">CBS 578.67</strain>
    </source>
</reference>
<dbReference type="OrthoDB" id="76265at2759"/>
<evidence type="ECO:0000313" key="3">
    <source>
        <dbReference type="EMBL" id="KAF0684286.1"/>
    </source>
</evidence>
<name>A0A485LNH1_9STRA</name>